<proteinExistence type="predicted"/>
<dbReference type="AlphaFoldDB" id="A0A166CGN9"/>
<feature type="chain" id="PRO_5007871637" evidence="1">
    <location>
        <begin position="23"/>
        <end position="58"/>
    </location>
</feature>
<evidence type="ECO:0000313" key="2">
    <source>
        <dbReference type="EMBL" id="KZP13639.1"/>
    </source>
</evidence>
<accession>A0A166CGN9</accession>
<keyword evidence="1" id="KW-0732">Signal</keyword>
<name>A0A166CGN9_9AGAM</name>
<protein>
    <submittedName>
        <fullName evidence="2">Uncharacterized protein</fullName>
    </submittedName>
</protein>
<evidence type="ECO:0000313" key="3">
    <source>
        <dbReference type="Proteomes" id="UP000076532"/>
    </source>
</evidence>
<dbReference type="Proteomes" id="UP000076532">
    <property type="component" value="Unassembled WGS sequence"/>
</dbReference>
<keyword evidence="3" id="KW-1185">Reference proteome</keyword>
<feature type="signal peptide" evidence="1">
    <location>
        <begin position="1"/>
        <end position="22"/>
    </location>
</feature>
<dbReference type="EMBL" id="KV417630">
    <property type="protein sequence ID" value="KZP13639.1"/>
    <property type="molecule type" value="Genomic_DNA"/>
</dbReference>
<reference evidence="2 3" key="1">
    <citation type="journal article" date="2016" name="Mol. Biol. Evol.">
        <title>Comparative Genomics of Early-Diverging Mushroom-Forming Fungi Provides Insights into the Origins of Lignocellulose Decay Capabilities.</title>
        <authorList>
            <person name="Nagy L.G."/>
            <person name="Riley R."/>
            <person name="Tritt A."/>
            <person name="Adam C."/>
            <person name="Daum C."/>
            <person name="Floudas D."/>
            <person name="Sun H."/>
            <person name="Yadav J.S."/>
            <person name="Pangilinan J."/>
            <person name="Larsson K.H."/>
            <person name="Matsuura K."/>
            <person name="Barry K."/>
            <person name="Labutti K."/>
            <person name="Kuo R."/>
            <person name="Ohm R.A."/>
            <person name="Bhattacharya S.S."/>
            <person name="Shirouzu T."/>
            <person name="Yoshinaga Y."/>
            <person name="Martin F.M."/>
            <person name="Grigoriev I.V."/>
            <person name="Hibbett D.S."/>
        </authorList>
    </citation>
    <scope>NUCLEOTIDE SEQUENCE [LARGE SCALE GENOMIC DNA]</scope>
    <source>
        <strain evidence="2 3">CBS 109695</strain>
    </source>
</reference>
<sequence>MWFYNTHGRCCCGLMWLWYGSGSDLVRLQCGPRLVGIGQGLGGCTKCIVVDPPNLWGP</sequence>
<organism evidence="2 3">
    <name type="scientific">Athelia psychrophila</name>
    <dbReference type="NCBI Taxonomy" id="1759441"/>
    <lineage>
        <taxon>Eukaryota</taxon>
        <taxon>Fungi</taxon>
        <taxon>Dikarya</taxon>
        <taxon>Basidiomycota</taxon>
        <taxon>Agaricomycotina</taxon>
        <taxon>Agaricomycetes</taxon>
        <taxon>Agaricomycetidae</taxon>
        <taxon>Atheliales</taxon>
        <taxon>Atheliaceae</taxon>
        <taxon>Athelia</taxon>
    </lineage>
</organism>
<evidence type="ECO:0000256" key="1">
    <source>
        <dbReference type="SAM" id="SignalP"/>
    </source>
</evidence>
<gene>
    <name evidence="2" type="ORF">FIBSPDRAFT_130690</name>
</gene>